<evidence type="ECO:0000256" key="2">
    <source>
        <dbReference type="ARBA" id="ARBA00005810"/>
    </source>
</evidence>
<dbReference type="PANTHER" id="PTHR43071">
    <property type="entry name" value="2-AMINO-4-HYDROXY-6-HYDROXYMETHYLDIHYDROPTERIDINE PYROPHOSPHOKINASE"/>
    <property type="match status" value="1"/>
</dbReference>
<comment type="pathway">
    <text evidence="1">Cofactor biosynthesis; tetrahydrofolate biosynthesis; 2-amino-4-hydroxy-6-hydroxymethyl-7,8-dihydropteridine diphosphate from 7,8-dihydroneopterin triphosphate: step 4/4.</text>
</comment>
<evidence type="ECO:0000256" key="7">
    <source>
        <dbReference type="ARBA" id="ARBA00022777"/>
    </source>
</evidence>
<dbReference type="OrthoDB" id="9808041at2"/>
<protein>
    <recommendedName>
        <fullName evidence="4">2-amino-4-hydroxy-6-hydroxymethyldihydropteridine pyrophosphokinase</fullName>
        <ecNumber evidence="3">2.7.6.3</ecNumber>
    </recommendedName>
    <alternativeName>
        <fullName evidence="11">6-hydroxymethyl-7,8-dihydropterin pyrophosphokinase</fullName>
    </alternativeName>
    <alternativeName>
        <fullName evidence="12">7,8-dihydro-6-hydroxymethylpterin-pyrophosphokinase</fullName>
    </alternativeName>
</protein>
<comment type="similarity">
    <text evidence="2">Belongs to the HPPK family.</text>
</comment>
<evidence type="ECO:0000313" key="15">
    <source>
        <dbReference type="Proteomes" id="UP000008721"/>
    </source>
</evidence>
<organism evidence="14 15">
    <name type="scientific">Sulfuricurvum kujiense (strain ATCC BAA-921 / DSM 16994 / JCM 11577 / YK-1)</name>
    <dbReference type="NCBI Taxonomy" id="709032"/>
    <lineage>
        <taxon>Bacteria</taxon>
        <taxon>Pseudomonadati</taxon>
        <taxon>Campylobacterota</taxon>
        <taxon>Epsilonproteobacteria</taxon>
        <taxon>Campylobacterales</taxon>
        <taxon>Sulfurimonadaceae</taxon>
        <taxon>Sulfuricurvum</taxon>
    </lineage>
</organism>
<dbReference type="EMBL" id="CP002355">
    <property type="protein sequence ID" value="ADR33141.1"/>
    <property type="molecule type" value="Genomic_DNA"/>
</dbReference>
<evidence type="ECO:0000256" key="6">
    <source>
        <dbReference type="ARBA" id="ARBA00022741"/>
    </source>
</evidence>
<keyword evidence="5" id="KW-0808">Transferase</keyword>
<evidence type="ECO:0000256" key="3">
    <source>
        <dbReference type="ARBA" id="ARBA00013253"/>
    </source>
</evidence>
<dbReference type="HOGENOM" id="CLU_097916_5_0_7"/>
<dbReference type="InterPro" id="IPR035907">
    <property type="entry name" value="Hppk_sf"/>
</dbReference>
<proteinExistence type="inferred from homology"/>
<reference evidence="14 15" key="1">
    <citation type="journal article" date="2012" name="Stand. Genomic Sci.">
        <title>Complete genome sequence of the sulfur compounds oxidizing chemolithoautotroph Sulfuricurvum kujiense type strain (YK-1(T)).</title>
        <authorList>
            <person name="Han C."/>
            <person name="Kotsyurbenko O."/>
            <person name="Chertkov O."/>
            <person name="Held B."/>
            <person name="Lapidus A."/>
            <person name="Nolan M."/>
            <person name="Lucas S."/>
            <person name="Hammon N."/>
            <person name="Deshpande S."/>
            <person name="Cheng J.F."/>
            <person name="Tapia R."/>
            <person name="Goodwin L.A."/>
            <person name="Pitluck S."/>
            <person name="Liolios K."/>
            <person name="Pagani I."/>
            <person name="Ivanova N."/>
            <person name="Mavromatis K."/>
            <person name="Mikhailova N."/>
            <person name="Pati A."/>
            <person name="Chen A."/>
            <person name="Palaniappan K."/>
            <person name="Land M."/>
            <person name="Hauser L."/>
            <person name="Chang Y.J."/>
            <person name="Jeffries C.D."/>
            <person name="Brambilla E.M."/>
            <person name="Rohde M."/>
            <person name="Spring S."/>
            <person name="Sikorski J."/>
            <person name="Goker M."/>
            <person name="Woyke T."/>
            <person name="Bristow J."/>
            <person name="Eisen J.A."/>
            <person name="Markowitz V."/>
            <person name="Hugenholtz P."/>
            <person name="Kyrpides N.C."/>
            <person name="Klenk H.P."/>
            <person name="Detter J.C."/>
        </authorList>
    </citation>
    <scope>NUCLEOTIDE SEQUENCE [LARGE SCALE GENOMIC DNA]</scope>
    <source>
        <strain evidence="15">ATCC BAA-921 / DSM 16994 / JCM 11577 / YK-1</strain>
    </source>
</reference>
<dbReference type="GO" id="GO:0046656">
    <property type="term" value="P:folic acid biosynthetic process"/>
    <property type="evidence" value="ECO:0007669"/>
    <property type="project" value="UniProtKB-KW"/>
</dbReference>
<evidence type="ECO:0000256" key="4">
    <source>
        <dbReference type="ARBA" id="ARBA00016218"/>
    </source>
</evidence>
<feature type="domain" description="7,8-dihydro-6-hydroxymethylpterin-pyrophosphokinase" evidence="13">
    <location>
        <begin position="35"/>
        <end position="161"/>
    </location>
</feature>
<evidence type="ECO:0000256" key="11">
    <source>
        <dbReference type="ARBA" id="ARBA00029766"/>
    </source>
</evidence>
<dbReference type="GO" id="GO:0003848">
    <property type="term" value="F:2-amino-4-hydroxy-6-hydroxymethyldihydropteridine diphosphokinase activity"/>
    <property type="evidence" value="ECO:0007669"/>
    <property type="project" value="UniProtKB-EC"/>
</dbReference>
<dbReference type="CDD" id="cd00483">
    <property type="entry name" value="HPPK"/>
    <property type="match status" value="1"/>
</dbReference>
<keyword evidence="9" id="KW-0289">Folate biosynthesis</keyword>
<dbReference type="NCBIfam" id="TIGR01498">
    <property type="entry name" value="folK"/>
    <property type="match status" value="1"/>
</dbReference>
<dbReference type="Gene3D" id="3.30.70.560">
    <property type="entry name" value="7,8-Dihydro-6-hydroxymethylpterin-pyrophosphokinase HPPK"/>
    <property type="match status" value="1"/>
</dbReference>
<dbReference type="STRING" id="709032.Sulku_0474"/>
<dbReference type="EC" id="2.7.6.3" evidence="3"/>
<keyword evidence="6" id="KW-0547">Nucleotide-binding</keyword>
<dbReference type="InterPro" id="IPR000550">
    <property type="entry name" value="Hppk"/>
</dbReference>
<keyword evidence="15" id="KW-1185">Reference proteome</keyword>
<dbReference type="PANTHER" id="PTHR43071:SF1">
    <property type="entry name" value="2-AMINO-4-HYDROXY-6-HYDROXYMETHYLDIHYDROPTERIDINE PYROPHOSPHOKINASE"/>
    <property type="match status" value="1"/>
</dbReference>
<accession>E4TZX6</accession>
<evidence type="ECO:0000256" key="10">
    <source>
        <dbReference type="ARBA" id="ARBA00029409"/>
    </source>
</evidence>
<gene>
    <name evidence="14" type="ordered locus">Sulku_0474</name>
</gene>
<dbReference type="AlphaFoldDB" id="E4TZX6"/>
<dbReference type="GO" id="GO:0046654">
    <property type="term" value="P:tetrahydrofolate biosynthetic process"/>
    <property type="evidence" value="ECO:0007669"/>
    <property type="project" value="UniProtKB-UniPathway"/>
</dbReference>
<dbReference type="GO" id="GO:0005524">
    <property type="term" value="F:ATP binding"/>
    <property type="evidence" value="ECO:0007669"/>
    <property type="project" value="UniProtKB-KW"/>
</dbReference>
<evidence type="ECO:0000256" key="5">
    <source>
        <dbReference type="ARBA" id="ARBA00022679"/>
    </source>
</evidence>
<dbReference type="UniPathway" id="UPA00077">
    <property type="reaction ID" value="UER00155"/>
</dbReference>
<sequence>MPLRRVLDEKHSISIDRYFPKTLQGGGGYRYRVLLGVGGNIGDVKRRMNHLWFYIRRLSLMKIVRSGVILRNPPFGYTEQHDFENTVIEIATSLEPRALLRLIWRIEKRFGRRRSFANAPRTLDLDILFFEKRSIRSKELTIPHPHWNERISVTIPLGSLAHKSTRRHYENFDI</sequence>
<dbReference type="GO" id="GO:0016301">
    <property type="term" value="F:kinase activity"/>
    <property type="evidence" value="ECO:0007669"/>
    <property type="project" value="UniProtKB-KW"/>
</dbReference>
<evidence type="ECO:0000256" key="8">
    <source>
        <dbReference type="ARBA" id="ARBA00022840"/>
    </source>
</evidence>
<dbReference type="KEGG" id="sku:Sulku_0474"/>
<comment type="function">
    <text evidence="10">Catalyzes the transfer of pyrophosphate from adenosine triphosphate (ATP) to 6-hydroxymethyl-7,8-dihydropterin, an enzymatic step in folate biosynthesis pathway.</text>
</comment>
<keyword evidence="7" id="KW-0418">Kinase</keyword>
<evidence type="ECO:0000256" key="1">
    <source>
        <dbReference type="ARBA" id="ARBA00005051"/>
    </source>
</evidence>
<evidence type="ECO:0000256" key="12">
    <source>
        <dbReference type="ARBA" id="ARBA00033413"/>
    </source>
</evidence>
<dbReference type="Pfam" id="PF01288">
    <property type="entry name" value="HPPK"/>
    <property type="match status" value="1"/>
</dbReference>
<dbReference type="Proteomes" id="UP000008721">
    <property type="component" value="Chromosome"/>
</dbReference>
<evidence type="ECO:0000256" key="9">
    <source>
        <dbReference type="ARBA" id="ARBA00022909"/>
    </source>
</evidence>
<evidence type="ECO:0000259" key="13">
    <source>
        <dbReference type="Pfam" id="PF01288"/>
    </source>
</evidence>
<name>E4TZX6_SULKY</name>
<dbReference type="SUPFAM" id="SSF55083">
    <property type="entry name" value="6-hydroxymethyl-7,8-dihydropterin pyrophosphokinase, HPPK"/>
    <property type="match status" value="1"/>
</dbReference>
<keyword evidence="8" id="KW-0067">ATP-binding</keyword>
<evidence type="ECO:0000313" key="14">
    <source>
        <dbReference type="EMBL" id="ADR33141.1"/>
    </source>
</evidence>
<dbReference type="RefSeq" id="WP_013459338.1">
    <property type="nucleotide sequence ID" value="NC_014762.1"/>
</dbReference>
<dbReference type="eggNOG" id="COG0801">
    <property type="taxonomic scope" value="Bacteria"/>
</dbReference>